<dbReference type="InterPro" id="IPR006574">
    <property type="entry name" value="PRY"/>
</dbReference>
<dbReference type="CTD" id="101886570"/>
<dbReference type="Pfam" id="PF25600">
    <property type="entry name" value="TRIM_CC"/>
    <property type="match status" value="1"/>
</dbReference>
<protein>
    <submittedName>
        <fullName evidence="10">Tripartite motif-containing protein 16 isoform X1</fullName>
    </submittedName>
</protein>
<dbReference type="PRINTS" id="PR01407">
    <property type="entry name" value="BUTYPHLNCDUF"/>
</dbReference>
<feature type="domain" description="B box-type" evidence="7">
    <location>
        <begin position="160"/>
        <end position="201"/>
    </location>
</feature>
<dbReference type="SUPFAM" id="SSF57845">
    <property type="entry name" value="B-box zinc-binding domain"/>
    <property type="match status" value="1"/>
</dbReference>
<keyword evidence="5" id="KW-0175">Coiled coil</keyword>
<dbReference type="InterPro" id="IPR013320">
    <property type="entry name" value="ConA-like_dom_sf"/>
</dbReference>
<dbReference type="InterPro" id="IPR043136">
    <property type="entry name" value="B30.2/SPRY_sf"/>
</dbReference>
<evidence type="ECO:0000259" key="8">
    <source>
        <dbReference type="PROSITE" id="PS50188"/>
    </source>
</evidence>
<reference evidence="10" key="1">
    <citation type="submission" date="2025-08" db="UniProtKB">
        <authorList>
            <consortium name="RefSeq"/>
        </authorList>
    </citation>
    <scope>IDENTIFICATION</scope>
    <source>
        <strain evidence="10">Wakin</strain>
        <tissue evidence="10">Muscle</tissue>
    </source>
</reference>
<dbReference type="GO" id="GO:0005737">
    <property type="term" value="C:cytoplasm"/>
    <property type="evidence" value="ECO:0007669"/>
    <property type="project" value="UniProtKB-ARBA"/>
</dbReference>
<dbReference type="PANTHER" id="PTHR25465">
    <property type="entry name" value="B-BOX DOMAIN CONTAINING"/>
    <property type="match status" value="1"/>
</dbReference>
<organism evidence="9 10">
    <name type="scientific">Carassius auratus</name>
    <name type="common">Goldfish</name>
    <dbReference type="NCBI Taxonomy" id="7957"/>
    <lineage>
        <taxon>Eukaryota</taxon>
        <taxon>Metazoa</taxon>
        <taxon>Chordata</taxon>
        <taxon>Craniata</taxon>
        <taxon>Vertebrata</taxon>
        <taxon>Euteleostomi</taxon>
        <taxon>Actinopterygii</taxon>
        <taxon>Neopterygii</taxon>
        <taxon>Teleostei</taxon>
        <taxon>Ostariophysi</taxon>
        <taxon>Cypriniformes</taxon>
        <taxon>Cyprinidae</taxon>
        <taxon>Cyprininae</taxon>
        <taxon>Carassius</taxon>
    </lineage>
</organism>
<dbReference type="Gene3D" id="4.10.830.40">
    <property type="match status" value="1"/>
</dbReference>
<dbReference type="InterPro" id="IPR003879">
    <property type="entry name" value="Butyrophylin_SPRY"/>
</dbReference>
<name>A0A6P6JCS1_CARAU</name>
<dbReference type="PROSITE" id="PS50119">
    <property type="entry name" value="ZF_BBOX"/>
    <property type="match status" value="1"/>
</dbReference>
<dbReference type="KEGG" id="caua:113041352"/>
<dbReference type="Pfam" id="PF00622">
    <property type="entry name" value="SPRY"/>
    <property type="match status" value="1"/>
</dbReference>
<keyword evidence="1" id="KW-0479">Metal-binding</keyword>
<feature type="coiled-coil region" evidence="5">
    <location>
        <begin position="270"/>
        <end position="307"/>
    </location>
</feature>
<evidence type="ECO:0000256" key="6">
    <source>
        <dbReference type="SAM" id="MobiDB-lite"/>
    </source>
</evidence>
<sequence>MQMADEQDSHVCSVCLQDLQETSCPRCKQNSSHETDPEESEAPAAHLDETRAPSADLKKSKSPAADPEEYDAPKADLDDSSSSVSDPDKSVACVAEALERTGLQTKQADNVECDSCSDRKEKAIKTCLVCLASYCETHLRLHNELNVGKAHLLVDVTGELQKKRCPQHHKLLEVYCRTDRQCICCLCMLDTNHKHHDMVSAATERAEKQRQLEKSKQMVMDRETELKEIQKASGRLRNLSRATEEEGDRIFSELLSFIRRSHTEMITLVQSQMTTELNRIQGHLEGLEKEISKLKRKQSEVEQLSHTDDHIYFLQEVQSRWPTSNDFQSLTTNSQFSFGEVIKSLTSLTAHIKDIWRLETTRIFSAVTSEKSLLPQEPRTREDFIQFLVPLSLDPNTAHRNLRLTEQNKAVSCSIEPQSYPEHPERFEWWAQVLSKEGLMGRCYWEMVWSGQYGVDLAVSYRDINRTGQGDDSGFGFNRHSWSLDCSIFRYALVHNNEETEISVPLSPRIGVYLDHRAGQLSFYSVSDTMILLHKVQTRFTQPLYPGFGLFQGSTAKFCELQEAGSPQAVDRPENNITWIKQRRIRTAVKRNKCLRFGKGGVNSPK</sequence>
<dbReference type="PROSITE" id="PS50188">
    <property type="entry name" value="B302_SPRY"/>
    <property type="match status" value="1"/>
</dbReference>
<evidence type="ECO:0000256" key="4">
    <source>
        <dbReference type="PROSITE-ProRule" id="PRU00024"/>
    </source>
</evidence>
<dbReference type="InterPro" id="IPR003877">
    <property type="entry name" value="SPRY_dom"/>
</dbReference>
<accession>A0A6P6JCS1</accession>
<dbReference type="SMART" id="SM00336">
    <property type="entry name" value="BBOX"/>
    <property type="match status" value="1"/>
</dbReference>
<dbReference type="Gene3D" id="3.30.160.60">
    <property type="entry name" value="Classic Zinc Finger"/>
    <property type="match status" value="1"/>
</dbReference>
<dbReference type="SMART" id="SM00589">
    <property type="entry name" value="PRY"/>
    <property type="match status" value="1"/>
</dbReference>
<dbReference type="SUPFAM" id="SSF49899">
    <property type="entry name" value="Concanavalin A-like lectins/glucanases"/>
    <property type="match status" value="1"/>
</dbReference>
<dbReference type="Gene3D" id="2.60.120.920">
    <property type="match status" value="1"/>
</dbReference>
<feature type="compositionally biased region" description="Basic and acidic residues" evidence="6">
    <location>
        <begin position="46"/>
        <end position="59"/>
    </location>
</feature>
<dbReference type="InterPro" id="IPR051051">
    <property type="entry name" value="E3_ubiq-ligase_TRIM/RNF"/>
</dbReference>
<dbReference type="Pfam" id="PF00643">
    <property type="entry name" value="zf-B_box"/>
    <property type="match status" value="1"/>
</dbReference>
<dbReference type="Proteomes" id="UP000515129">
    <property type="component" value="Chromosome 23"/>
</dbReference>
<dbReference type="RefSeq" id="XP_026055607.1">
    <property type="nucleotide sequence ID" value="XM_026199822.1"/>
</dbReference>
<dbReference type="AlphaFoldDB" id="A0A6P6JCS1"/>
<gene>
    <name evidence="10" type="primary">ftr92</name>
</gene>
<dbReference type="SMART" id="SM00449">
    <property type="entry name" value="SPRY"/>
    <property type="match status" value="1"/>
</dbReference>
<dbReference type="InterPro" id="IPR058030">
    <property type="entry name" value="TRIM8/14/16/25/29/45/65_CC"/>
</dbReference>
<dbReference type="CDD" id="cd16040">
    <property type="entry name" value="SPRY_PRY_SNTX"/>
    <property type="match status" value="1"/>
</dbReference>
<evidence type="ECO:0000313" key="9">
    <source>
        <dbReference type="Proteomes" id="UP000515129"/>
    </source>
</evidence>
<dbReference type="CDD" id="cd19769">
    <property type="entry name" value="Bbox2_TRIM16-like"/>
    <property type="match status" value="1"/>
</dbReference>
<feature type="region of interest" description="Disordered" evidence="6">
    <location>
        <begin position="21"/>
        <end position="87"/>
    </location>
</feature>
<feature type="compositionally biased region" description="Polar residues" evidence="6">
    <location>
        <begin position="21"/>
        <end position="32"/>
    </location>
</feature>
<dbReference type="InterPro" id="IPR000315">
    <property type="entry name" value="Znf_B-box"/>
</dbReference>
<keyword evidence="3" id="KW-0862">Zinc</keyword>
<proteinExistence type="predicted"/>
<dbReference type="InterPro" id="IPR001870">
    <property type="entry name" value="B30.2/SPRY"/>
</dbReference>
<evidence type="ECO:0000313" key="10">
    <source>
        <dbReference type="RefSeq" id="XP_026055607.1"/>
    </source>
</evidence>
<dbReference type="PANTHER" id="PTHR25465:SF5">
    <property type="entry name" value="E3 UBIQUITIN_ISG15 LIGASE TRIM25-RELATED"/>
    <property type="match status" value="1"/>
</dbReference>
<evidence type="ECO:0000259" key="7">
    <source>
        <dbReference type="PROSITE" id="PS50119"/>
    </source>
</evidence>
<dbReference type="Pfam" id="PF13765">
    <property type="entry name" value="PRY"/>
    <property type="match status" value="1"/>
</dbReference>
<keyword evidence="9" id="KW-1185">Reference proteome</keyword>
<evidence type="ECO:0000256" key="5">
    <source>
        <dbReference type="SAM" id="Coils"/>
    </source>
</evidence>
<evidence type="ECO:0000256" key="3">
    <source>
        <dbReference type="ARBA" id="ARBA00022833"/>
    </source>
</evidence>
<evidence type="ECO:0000256" key="1">
    <source>
        <dbReference type="ARBA" id="ARBA00022723"/>
    </source>
</evidence>
<dbReference type="GO" id="GO:0008270">
    <property type="term" value="F:zinc ion binding"/>
    <property type="evidence" value="ECO:0007669"/>
    <property type="project" value="UniProtKB-KW"/>
</dbReference>
<keyword evidence="2 4" id="KW-0863">Zinc-finger</keyword>
<feature type="coiled-coil region" evidence="5">
    <location>
        <begin position="212"/>
        <end position="242"/>
    </location>
</feature>
<evidence type="ECO:0000256" key="2">
    <source>
        <dbReference type="ARBA" id="ARBA00022771"/>
    </source>
</evidence>
<feature type="domain" description="B30.2/SPRY" evidence="8">
    <location>
        <begin position="371"/>
        <end position="566"/>
    </location>
</feature>